<dbReference type="EMBL" id="CP003470">
    <property type="protein sequence ID" value="AGG90931.1"/>
    <property type="molecule type" value="Genomic_DNA"/>
</dbReference>
<gene>
    <name evidence="1" type="ORF">R2APBS1_3880</name>
</gene>
<dbReference type="KEGG" id="rhd:R2APBS1_3880"/>
<proteinExistence type="predicted"/>
<accession>M4NTZ1</accession>
<dbReference type="eggNOG" id="COG1431">
    <property type="taxonomic scope" value="Bacteria"/>
</dbReference>
<dbReference type="AlphaFoldDB" id="M4NTZ1"/>
<dbReference type="InterPro" id="IPR036397">
    <property type="entry name" value="RNaseH_sf"/>
</dbReference>
<dbReference type="InterPro" id="IPR012337">
    <property type="entry name" value="RNaseH-like_sf"/>
</dbReference>
<sequence>MRNRRPALSVLHIEEPELEFRFGQRVTYPRDGLYLFGPVDAGAAPRSIRYGFIGTPQSFECFQEWASQVSGYIPIPTRGKTSKESMPHHVPFPGFAETFFSHWSATPAFAIRDLSEDDLRRKAHIGNRHEAIKELVDTYVDRLIAEIKRLEDPPQFWYAVIPEFVYELGRPQSAVSKADRVPGKILVSEKQASKMTYQASLFAQDEKDAEVYQYEKNFRRQLKARLLDHKIVTQIVRETTLAPGRFLKAGTDQPKRRVEDPATIAWKLSTGSYYKSGGRPWQLAGVRPGVCYVGLVYKQQPQNEDHRYACCAAQMFLADGEGVVFRGALGPWYNPDTRQYHLDADAAYRLASTVIAEYKNKHDCEPTELFIHAQSRFDDAEWEGFHSACSGATNPVGVQIGDAWDDLKLFRPGNYPVIRGTALIVSARAGYLWTSGYVPRLDTYMGPDTPNPLHIVIRRGDASIQTVMADVLALSKINFNSCLFNDRLPVTLRFANAIGEILTAAPLHSEPMLPFKHYI</sequence>
<evidence type="ECO:0000313" key="1">
    <source>
        <dbReference type="EMBL" id="AGG90931.1"/>
    </source>
</evidence>
<dbReference type="STRING" id="666685.R2APBS1_3880"/>
<dbReference type="GO" id="GO:0003676">
    <property type="term" value="F:nucleic acid binding"/>
    <property type="evidence" value="ECO:0007669"/>
    <property type="project" value="InterPro"/>
</dbReference>
<dbReference type="Gene3D" id="3.30.420.10">
    <property type="entry name" value="Ribonuclease H-like superfamily/Ribonuclease H"/>
    <property type="match status" value="1"/>
</dbReference>
<organism evidence="1 2">
    <name type="scientific">Rhodanobacter denitrificans</name>
    <dbReference type="NCBI Taxonomy" id="666685"/>
    <lineage>
        <taxon>Bacteria</taxon>
        <taxon>Pseudomonadati</taxon>
        <taxon>Pseudomonadota</taxon>
        <taxon>Gammaproteobacteria</taxon>
        <taxon>Lysobacterales</taxon>
        <taxon>Rhodanobacteraceae</taxon>
        <taxon>Rhodanobacter</taxon>
    </lineage>
</organism>
<protein>
    <recommendedName>
        <fullName evidence="3">Piwi domain-containing protein</fullName>
    </recommendedName>
</protein>
<reference evidence="1 2" key="1">
    <citation type="submission" date="2012-04" db="EMBL/GenBank/DDBJ databases">
        <title>Complete genome of Rhodanobacter sp. 2APBS1.</title>
        <authorList>
            <consortium name="US DOE Joint Genome Institute"/>
            <person name="Huntemann M."/>
            <person name="Wei C.-L."/>
            <person name="Han J."/>
            <person name="Detter J.C."/>
            <person name="Han C."/>
            <person name="Tapia R."/>
            <person name="Munk A.C.C."/>
            <person name="Chen A."/>
            <person name="Krypides N."/>
            <person name="Mavromatis K."/>
            <person name="Markowitz V."/>
            <person name="Szeto E."/>
            <person name="Ivanova N."/>
            <person name="Mikhailova N."/>
            <person name="Ovchinnikova G."/>
            <person name="Pagani I."/>
            <person name="Pati A."/>
            <person name="Goodwin L."/>
            <person name="Peters L."/>
            <person name="Pitluck S."/>
            <person name="Woyke T."/>
            <person name="Prakash O."/>
            <person name="Elkins J."/>
            <person name="Brown S."/>
            <person name="Palumbo A."/>
            <person name="Hemme C."/>
            <person name="Zhou J."/>
            <person name="Watson D."/>
            <person name="Jardine P."/>
            <person name="Kostka J."/>
            <person name="Green S."/>
        </authorList>
    </citation>
    <scope>NUCLEOTIDE SEQUENCE [LARGE SCALE GENOMIC DNA]</scope>
    <source>
        <strain evidence="1 2">2APBS1</strain>
    </source>
</reference>
<dbReference type="Proteomes" id="UP000011859">
    <property type="component" value="Chromosome"/>
</dbReference>
<dbReference type="CDD" id="cd04659">
    <property type="entry name" value="Piwi_piwi-like_ProArk"/>
    <property type="match status" value="1"/>
</dbReference>
<dbReference type="SUPFAM" id="SSF53098">
    <property type="entry name" value="Ribonuclease H-like"/>
    <property type="match status" value="1"/>
</dbReference>
<evidence type="ECO:0008006" key="3">
    <source>
        <dbReference type="Google" id="ProtNLM"/>
    </source>
</evidence>
<evidence type="ECO:0000313" key="2">
    <source>
        <dbReference type="Proteomes" id="UP000011859"/>
    </source>
</evidence>
<dbReference type="OrthoDB" id="530017at2"/>
<keyword evidence="2" id="KW-1185">Reference proteome</keyword>
<name>M4NTZ1_9GAMM</name>
<dbReference type="HOGENOM" id="CLU_031104_1_0_6"/>